<feature type="chain" id="PRO_5045299564" evidence="1">
    <location>
        <begin position="27"/>
        <end position="515"/>
    </location>
</feature>
<comment type="caution">
    <text evidence="2">The sequence shown here is derived from an EMBL/GenBank/DDBJ whole genome shotgun (WGS) entry which is preliminary data.</text>
</comment>
<name>A0ABW2DPI3_9BACT</name>
<evidence type="ECO:0000313" key="3">
    <source>
        <dbReference type="Proteomes" id="UP001596405"/>
    </source>
</evidence>
<dbReference type="Proteomes" id="UP001596405">
    <property type="component" value="Unassembled WGS sequence"/>
</dbReference>
<reference evidence="3" key="1">
    <citation type="journal article" date="2019" name="Int. J. Syst. Evol. Microbiol.">
        <title>The Global Catalogue of Microorganisms (GCM) 10K type strain sequencing project: providing services to taxonomists for standard genome sequencing and annotation.</title>
        <authorList>
            <consortium name="The Broad Institute Genomics Platform"/>
            <consortium name="The Broad Institute Genome Sequencing Center for Infectious Disease"/>
            <person name="Wu L."/>
            <person name="Ma J."/>
        </authorList>
    </citation>
    <scope>NUCLEOTIDE SEQUENCE [LARGE SCALE GENOMIC DNA]</scope>
    <source>
        <strain evidence="3">CGMCC 4.7393</strain>
    </source>
</reference>
<protein>
    <submittedName>
        <fullName evidence="2">Uncharacterized protein</fullName>
    </submittedName>
</protein>
<gene>
    <name evidence="2" type="ORF">ACFQHR_12335</name>
</gene>
<sequence length="515" mass="59259">MPLSYRNIYYWCLLLSCWGAFSCASANKNKSSEIAKTPAPAQTYRAEVESNSFDDEHWVHPLPDSSLLLVSLKRSSWFSKAPFIITKYDKQLKQVLRVEHEQKSGSNLYKIASDRNKAYLLFAPRDPKRLQLYQVDLSNGSYVYSEHVMPSSNFNIKEMKVLQGQIFLYALEHIKLNMLLLDPSKEELRQLPAVFGLEDDLGEFRVDTISNAVEFVVAESNGWRSRLQTKRMNASGDVIGTYFLQPNMQYRDDNTLQIARLTPGDTLQKLLIGTYGYRTSMFARGLFSSDLTGNIKYYDFSQLEYFFEYTSPRRQRKMKAKFARQEAKGKPLVLRYRLLLHPIMPHPLGYAIVGEVYYPQYRSYQYTTASGNPNFGNGPHTRQIYDGFRFTHAIACVFDRQGNLLWDNSFRLSNATYPELAPTVEAGITPNGDITLVYPKEEHLHYKTLKPGTSLSNEENVPIKLKEETEKLVSSDQEGIVQWYGSHFISFGFQRIRPADGSARSVFFLQEVVYE</sequence>
<feature type="signal peptide" evidence="1">
    <location>
        <begin position="1"/>
        <end position="26"/>
    </location>
</feature>
<organism evidence="2 3">
    <name type="scientific">Rufibacter roseus</name>
    <dbReference type="NCBI Taxonomy" id="1567108"/>
    <lineage>
        <taxon>Bacteria</taxon>
        <taxon>Pseudomonadati</taxon>
        <taxon>Bacteroidota</taxon>
        <taxon>Cytophagia</taxon>
        <taxon>Cytophagales</taxon>
        <taxon>Hymenobacteraceae</taxon>
        <taxon>Rufibacter</taxon>
    </lineage>
</organism>
<accession>A0ABW2DPI3</accession>
<keyword evidence="3" id="KW-1185">Reference proteome</keyword>
<evidence type="ECO:0000313" key="2">
    <source>
        <dbReference type="EMBL" id="MFC6998418.1"/>
    </source>
</evidence>
<keyword evidence="1" id="KW-0732">Signal</keyword>
<proteinExistence type="predicted"/>
<dbReference type="EMBL" id="JBHSYQ010000005">
    <property type="protein sequence ID" value="MFC6998418.1"/>
    <property type="molecule type" value="Genomic_DNA"/>
</dbReference>
<dbReference type="PROSITE" id="PS51257">
    <property type="entry name" value="PROKAR_LIPOPROTEIN"/>
    <property type="match status" value="1"/>
</dbReference>
<dbReference type="RefSeq" id="WP_066617599.1">
    <property type="nucleotide sequence ID" value="NZ_JBHSYQ010000005.1"/>
</dbReference>
<evidence type="ECO:0000256" key="1">
    <source>
        <dbReference type="SAM" id="SignalP"/>
    </source>
</evidence>